<dbReference type="RefSeq" id="WP_010844875.1">
    <property type="nucleotide sequence ID" value="NZ_AQPW01000057.1"/>
</dbReference>
<dbReference type="AlphaFoldDB" id="R7Y381"/>
<evidence type="ECO:0000256" key="1">
    <source>
        <dbReference type="SAM" id="MobiDB-lite"/>
    </source>
</evidence>
<dbReference type="PATRIC" id="fig|1316928.3.peg.4579"/>
<dbReference type="Gene3D" id="3.40.960.10">
    <property type="entry name" value="VSR Endonuclease"/>
    <property type="match status" value="1"/>
</dbReference>
<dbReference type="EMBL" id="AQPW01000057">
    <property type="protein sequence ID" value="EON30447.1"/>
    <property type="molecule type" value="Genomic_DNA"/>
</dbReference>
<comment type="caution">
    <text evidence="2">The sequence shown here is derived from an EMBL/GenBank/DDBJ whole genome shotgun (WGS) entry which is preliminary data.</text>
</comment>
<evidence type="ECO:0000313" key="3">
    <source>
        <dbReference type="Proteomes" id="UP000013569"/>
    </source>
</evidence>
<dbReference type="OrthoDB" id="4701311at2"/>
<feature type="compositionally biased region" description="Basic residues" evidence="1">
    <location>
        <begin position="88"/>
        <end position="105"/>
    </location>
</feature>
<sequence>MDFDELIDRFGGVVATHQLLAAGETTASIRNAHRSGTITPIRHGWYRTGAADEEVARAVADRGVVSCASALRRHGLWVPEHPRELHSRVTRHERRQSHDRCRRYGRPSPVHGAVDDVPTALQYAARCFDVEGFIILCDSALNTGKITPECLRAHFDDAPMFIKRAVAKTERLAASGTETATRLRLRSAGLRVAVQHQVPGVGWIDLLVGDRLALELDSVEHHTGAERYEEDRIRDRKLVARGYFPLRLTYAQVFGDWDATYTDIADIVAHGYHRSRTVRGRHPALNVLT</sequence>
<reference evidence="2 3" key="1">
    <citation type="journal article" date="2013" name="Genome Announc.">
        <title>Draft Genome Sequence of a Benzothiophene-Desulfurizing Bacterium, Gordona terrae Strain C-6.</title>
        <authorList>
            <person name="Wang W."/>
            <person name="Ma T."/>
            <person name="Ren Y."/>
            <person name="Li G."/>
        </authorList>
    </citation>
    <scope>NUCLEOTIDE SEQUENCE [LARGE SCALE GENOMIC DNA]</scope>
    <source>
        <strain evidence="2 3">C-6</strain>
    </source>
</reference>
<accession>R7Y381</accession>
<organism evidence="2 3">
    <name type="scientific">Gordonia terrae C-6</name>
    <dbReference type="NCBI Taxonomy" id="1316928"/>
    <lineage>
        <taxon>Bacteria</taxon>
        <taxon>Bacillati</taxon>
        <taxon>Actinomycetota</taxon>
        <taxon>Actinomycetes</taxon>
        <taxon>Mycobacteriales</taxon>
        <taxon>Gordoniaceae</taxon>
        <taxon>Gordonia</taxon>
    </lineage>
</organism>
<feature type="region of interest" description="Disordered" evidence="1">
    <location>
        <begin position="87"/>
        <end position="107"/>
    </location>
</feature>
<dbReference type="Proteomes" id="UP000013569">
    <property type="component" value="Unassembled WGS sequence"/>
</dbReference>
<protein>
    <recommendedName>
        <fullName evidence="4">DUF559 domain-containing protein</fullName>
    </recommendedName>
</protein>
<proteinExistence type="predicted"/>
<evidence type="ECO:0008006" key="4">
    <source>
        <dbReference type="Google" id="ProtNLM"/>
    </source>
</evidence>
<name>R7Y381_9ACTN</name>
<gene>
    <name evidence="2" type="ORF">GTC6_22637</name>
</gene>
<evidence type="ECO:0000313" key="2">
    <source>
        <dbReference type="EMBL" id="EON30447.1"/>
    </source>
</evidence>